<name>A0A5N6DME7_ASPPA</name>
<keyword evidence="1" id="KW-0472">Membrane</keyword>
<keyword evidence="3" id="KW-1185">Reference proteome</keyword>
<organism evidence="2 3">
    <name type="scientific">Aspergillus parasiticus</name>
    <dbReference type="NCBI Taxonomy" id="5067"/>
    <lineage>
        <taxon>Eukaryota</taxon>
        <taxon>Fungi</taxon>
        <taxon>Dikarya</taxon>
        <taxon>Ascomycota</taxon>
        <taxon>Pezizomycotina</taxon>
        <taxon>Eurotiomycetes</taxon>
        <taxon>Eurotiomycetidae</taxon>
        <taxon>Eurotiales</taxon>
        <taxon>Aspergillaceae</taxon>
        <taxon>Aspergillus</taxon>
        <taxon>Aspergillus subgen. Circumdati</taxon>
    </lineage>
</organism>
<dbReference type="VEuPathDB" id="FungiDB:BDV34DRAFT_91516"/>
<dbReference type="EMBL" id="ML734965">
    <property type="protein sequence ID" value="KAB8206174.1"/>
    <property type="molecule type" value="Genomic_DNA"/>
</dbReference>
<feature type="transmembrane region" description="Helical" evidence="1">
    <location>
        <begin position="35"/>
        <end position="57"/>
    </location>
</feature>
<protein>
    <submittedName>
        <fullName evidence="2">Uncharacterized protein</fullName>
    </submittedName>
</protein>
<gene>
    <name evidence="2" type="ORF">BDV34DRAFT_91516</name>
</gene>
<sequence>MVCRANQIPEVSRIPPRFSGGRWSVKRNEYKHRSLAMYVIWSGHCHLGGFSFLSFFFDFVVQDIGKYWRFNRDCFQLSRGLVIDRYMGLV</sequence>
<keyword evidence="1" id="KW-0812">Transmembrane</keyword>
<dbReference type="AlphaFoldDB" id="A0A5N6DME7"/>
<evidence type="ECO:0000313" key="3">
    <source>
        <dbReference type="Proteomes" id="UP000326532"/>
    </source>
</evidence>
<reference evidence="2 3" key="1">
    <citation type="submission" date="2019-04" db="EMBL/GenBank/DDBJ databases">
        <title>Fungal friends and foes A comparative genomics study of 23 Aspergillus species from section Flavi.</title>
        <authorList>
            <consortium name="DOE Joint Genome Institute"/>
            <person name="Kjaerbolling I."/>
            <person name="Vesth T.C."/>
            <person name="Frisvad J.C."/>
            <person name="Nybo J.L."/>
            <person name="Theobald S."/>
            <person name="Kildgaard S."/>
            <person name="Petersen T.I."/>
            <person name="Kuo A."/>
            <person name="Sato A."/>
            <person name="Lyhne E.K."/>
            <person name="Kogle M.E."/>
            <person name="Wiebenga A."/>
            <person name="Kun R.S."/>
            <person name="Lubbers R.J."/>
            <person name="Makela M.R."/>
            <person name="Barry K."/>
            <person name="Chovatia M."/>
            <person name="Clum A."/>
            <person name="Daum C."/>
            <person name="Haridas S."/>
            <person name="He G."/>
            <person name="LaButti K."/>
            <person name="Lipzen A."/>
            <person name="Mondo S."/>
            <person name="Pangilinan J."/>
            <person name="Riley R."/>
            <person name="Salamov A."/>
            <person name="Simmons B.A."/>
            <person name="Magnuson J.K."/>
            <person name="Henrissat B."/>
            <person name="Mortensen U.H."/>
            <person name="Larsen T.O."/>
            <person name="De vries R.P."/>
            <person name="Grigoriev I.V."/>
            <person name="Machida M."/>
            <person name="Baker S.E."/>
            <person name="Andersen M.R."/>
        </authorList>
    </citation>
    <scope>NUCLEOTIDE SEQUENCE [LARGE SCALE GENOMIC DNA]</scope>
    <source>
        <strain evidence="2 3">CBS 117618</strain>
    </source>
</reference>
<dbReference type="Proteomes" id="UP000326532">
    <property type="component" value="Unassembled WGS sequence"/>
</dbReference>
<accession>A0A5N6DME7</accession>
<keyword evidence="1" id="KW-1133">Transmembrane helix</keyword>
<evidence type="ECO:0000313" key="2">
    <source>
        <dbReference type="EMBL" id="KAB8206174.1"/>
    </source>
</evidence>
<evidence type="ECO:0000256" key="1">
    <source>
        <dbReference type="SAM" id="Phobius"/>
    </source>
</evidence>
<proteinExistence type="predicted"/>